<keyword evidence="2" id="KW-1185">Reference proteome</keyword>
<name>A0A411EAP3_9FLAO</name>
<gene>
    <name evidence="1" type="ORF">EQY75_09810</name>
</gene>
<proteinExistence type="predicted"/>
<evidence type="ECO:0000313" key="1">
    <source>
        <dbReference type="EMBL" id="QBA64795.1"/>
    </source>
</evidence>
<sequence length="62" mass="7249">MKEDLRPQVHRLSFSFDAMWRGTYYDSLWTIKSEGESVLLAENFINAVNPTVANSFYFLVEN</sequence>
<reference evidence="1 2" key="1">
    <citation type="submission" date="2019-01" db="EMBL/GenBank/DDBJ databases">
        <title>Muriicola soli sp. nov., isolated from soil.</title>
        <authorList>
            <person name="Kang H.J."/>
            <person name="Kim S.B."/>
        </authorList>
    </citation>
    <scope>NUCLEOTIDE SEQUENCE [LARGE SCALE GENOMIC DNA]</scope>
    <source>
        <strain evidence="1 2">MMS17-SY002</strain>
    </source>
</reference>
<dbReference type="EMBL" id="CP035544">
    <property type="protein sequence ID" value="QBA64795.1"/>
    <property type="molecule type" value="Genomic_DNA"/>
</dbReference>
<dbReference type="RefSeq" id="WP_129605446.1">
    <property type="nucleotide sequence ID" value="NZ_CP035544.1"/>
</dbReference>
<protein>
    <submittedName>
        <fullName evidence="1">Uncharacterized protein</fullName>
    </submittedName>
</protein>
<organism evidence="1 2">
    <name type="scientific">Muriicola soli</name>
    <dbReference type="NCBI Taxonomy" id="2507538"/>
    <lineage>
        <taxon>Bacteria</taxon>
        <taxon>Pseudomonadati</taxon>
        <taxon>Bacteroidota</taxon>
        <taxon>Flavobacteriia</taxon>
        <taxon>Flavobacteriales</taxon>
        <taxon>Flavobacteriaceae</taxon>
        <taxon>Muriicola</taxon>
    </lineage>
</organism>
<dbReference type="KEGG" id="mur:EQY75_09810"/>
<dbReference type="AlphaFoldDB" id="A0A411EAP3"/>
<accession>A0A411EAP3</accession>
<dbReference type="Proteomes" id="UP000290889">
    <property type="component" value="Chromosome"/>
</dbReference>
<evidence type="ECO:0000313" key="2">
    <source>
        <dbReference type="Proteomes" id="UP000290889"/>
    </source>
</evidence>